<evidence type="ECO:0000313" key="7">
    <source>
        <dbReference type="EMBL" id="KAK7487599.1"/>
    </source>
</evidence>
<feature type="compositionally biased region" description="Polar residues" evidence="5">
    <location>
        <begin position="551"/>
        <end position="561"/>
    </location>
</feature>
<proteinExistence type="predicted"/>
<evidence type="ECO:0000256" key="3">
    <source>
        <dbReference type="ARBA" id="ARBA00022833"/>
    </source>
</evidence>
<organism evidence="7 8">
    <name type="scientific">Batillaria attramentaria</name>
    <dbReference type="NCBI Taxonomy" id="370345"/>
    <lineage>
        <taxon>Eukaryota</taxon>
        <taxon>Metazoa</taxon>
        <taxon>Spiralia</taxon>
        <taxon>Lophotrochozoa</taxon>
        <taxon>Mollusca</taxon>
        <taxon>Gastropoda</taxon>
        <taxon>Caenogastropoda</taxon>
        <taxon>Sorbeoconcha</taxon>
        <taxon>Cerithioidea</taxon>
        <taxon>Batillariidae</taxon>
        <taxon>Batillaria</taxon>
    </lineage>
</organism>
<dbReference type="Pfam" id="PF09588">
    <property type="entry name" value="YqaJ"/>
    <property type="match status" value="1"/>
</dbReference>
<keyword evidence="8" id="KW-1185">Reference proteome</keyword>
<evidence type="ECO:0000256" key="2">
    <source>
        <dbReference type="ARBA" id="ARBA00022771"/>
    </source>
</evidence>
<accession>A0ABD0KKH3</accession>
<evidence type="ECO:0000256" key="4">
    <source>
        <dbReference type="PROSITE-ProRule" id="PRU00146"/>
    </source>
</evidence>
<dbReference type="PANTHER" id="PTHR47526">
    <property type="entry name" value="ATP-DEPENDENT DNA HELICASE"/>
    <property type="match status" value="1"/>
</dbReference>
<feature type="compositionally biased region" description="Low complexity" evidence="5">
    <location>
        <begin position="536"/>
        <end position="550"/>
    </location>
</feature>
<dbReference type="PROSITE" id="PS01359">
    <property type="entry name" value="ZF_PHD_1"/>
    <property type="match status" value="1"/>
</dbReference>
<keyword evidence="2 4" id="KW-0863">Zinc-finger</keyword>
<dbReference type="InterPro" id="IPR019080">
    <property type="entry name" value="YqaJ_viral_recombinase"/>
</dbReference>
<dbReference type="AlphaFoldDB" id="A0ABD0KKH3"/>
<dbReference type="InterPro" id="IPR011011">
    <property type="entry name" value="Znf_FYVE_PHD"/>
</dbReference>
<dbReference type="PANTHER" id="PTHR47526:SF4">
    <property type="entry name" value="SWIM-TYPE DOMAIN-CONTAINING PROTEIN"/>
    <property type="match status" value="1"/>
</dbReference>
<name>A0ABD0KKH3_9CAEN</name>
<dbReference type="GO" id="GO:0006281">
    <property type="term" value="P:DNA repair"/>
    <property type="evidence" value="ECO:0007669"/>
    <property type="project" value="UniProtKB-ARBA"/>
</dbReference>
<gene>
    <name evidence="7" type="ORF">BaRGS_00021149</name>
</gene>
<dbReference type="InterPro" id="IPR013083">
    <property type="entry name" value="Znf_RING/FYVE/PHD"/>
</dbReference>
<feature type="domain" description="PHD-type" evidence="6">
    <location>
        <begin position="607"/>
        <end position="659"/>
    </location>
</feature>
<dbReference type="InterPro" id="IPR019787">
    <property type="entry name" value="Znf_PHD-finger"/>
</dbReference>
<evidence type="ECO:0000256" key="5">
    <source>
        <dbReference type="SAM" id="MobiDB-lite"/>
    </source>
</evidence>
<dbReference type="Proteomes" id="UP001519460">
    <property type="component" value="Unassembled WGS sequence"/>
</dbReference>
<evidence type="ECO:0000259" key="6">
    <source>
        <dbReference type="PROSITE" id="PS50016"/>
    </source>
</evidence>
<keyword evidence="3" id="KW-0862">Zinc</keyword>
<dbReference type="EMBL" id="JACVVK020000162">
    <property type="protein sequence ID" value="KAK7487599.1"/>
    <property type="molecule type" value="Genomic_DNA"/>
</dbReference>
<protein>
    <recommendedName>
        <fullName evidence="6">PHD-type domain-containing protein</fullName>
    </recommendedName>
</protein>
<dbReference type="InterPro" id="IPR019786">
    <property type="entry name" value="Zinc_finger_PHD-type_CS"/>
</dbReference>
<dbReference type="SUPFAM" id="SSF52980">
    <property type="entry name" value="Restriction endonuclease-like"/>
    <property type="match status" value="1"/>
</dbReference>
<sequence>MKQQTAARSVKEIAASPLKILICVCWLLFCAVTGNLNAESVQVIEVSRVTAYPLSIQVIASASVGRRELNATVNTGVPRMERVLVRGGIILDKGKDSSVHVTIPELSCQDSARYMCSIYYVVDTGEKHTKTYDVEHTNFTVPVLGAAFAELERVPAYWVIPSGVTKVEGEVGFKIDFTSAAAKKKNLDKAINGDGNHQQGLRTCSAPSAFASRVEPPTEQDMKVFRERLSKAGDNAIALSLVPEHCNSFRDPVKPTPAPKSLKAVRNTKLDNADYSTLLEYCDKIKDCANMTPEQASKLERKTREQSKCEEWFAARAGRVTASQLHAVCHTSIESPSKTTVSSVCYPQKNCASTKPGDPRHWGITQEETARHQYTAVMAESHVGFCMEKCGLFVNPEFPYIGASPDGVVKCTCCGSGCLEVKCPFKHKLKTVRQACGEDKTFCLQLDQGKFTMKKNHRFYAQVQCQIFVTNTEFCDFVVWTEKDLCIVRVEPDPEFFSAQRERAKIFFEKVALPELVAKHFSRCHINCKPIASAHPSSKVTKSKTKPVSSGTTASASQQPQPRLPLCSSPGKMNTAKTKEVTQKRALSISPTKKRSPVKRGSRSLKTLWCYCRRTEEEDDMVACDNENCEVKWFHLSCVGLQCIPREEDAWFCPTCDQQTH</sequence>
<dbReference type="SUPFAM" id="SSF57903">
    <property type="entry name" value="FYVE/PHD zinc finger"/>
    <property type="match status" value="1"/>
</dbReference>
<dbReference type="Gene3D" id="3.30.40.10">
    <property type="entry name" value="Zinc/RING finger domain, C3HC4 (zinc finger)"/>
    <property type="match status" value="1"/>
</dbReference>
<reference evidence="7 8" key="1">
    <citation type="journal article" date="2023" name="Sci. Data">
        <title>Genome assembly of the Korean intertidal mud-creeper Batillaria attramentaria.</title>
        <authorList>
            <person name="Patra A.K."/>
            <person name="Ho P.T."/>
            <person name="Jun S."/>
            <person name="Lee S.J."/>
            <person name="Kim Y."/>
            <person name="Won Y.J."/>
        </authorList>
    </citation>
    <scope>NUCLEOTIDE SEQUENCE [LARGE SCALE GENOMIC DNA]</scope>
    <source>
        <strain evidence="7">Wonlab-2016</strain>
    </source>
</reference>
<dbReference type="SMART" id="SM00249">
    <property type="entry name" value="PHD"/>
    <property type="match status" value="1"/>
</dbReference>
<dbReference type="PROSITE" id="PS50016">
    <property type="entry name" value="ZF_PHD_2"/>
    <property type="match status" value="1"/>
</dbReference>
<dbReference type="CDD" id="cd22343">
    <property type="entry name" value="PDDEXK_lambda_exonuclease-like"/>
    <property type="match status" value="1"/>
</dbReference>
<dbReference type="InterPro" id="IPR011604">
    <property type="entry name" value="PDDEXK-like_dom_sf"/>
</dbReference>
<dbReference type="GO" id="GO:0008270">
    <property type="term" value="F:zinc ion binding"/>
    <property type="evidence" value="ECO:0007669"/>
    <property type="project" value="UniProtKB-KW"/>
</dbReference>
<comment type="caution">
    <text evidence="7">The sequence shown here is derived from an EMBL/GenBank/DDBJ whole genome shotgun (WGS) entry which is preliminary data.</text>
</comment>
<evidence type="ECO:0000313" key="8">
    <source>
        <dbReference type="Proteomes" id="UP001519460"/>
    </source>
</evidence>
<dbReference type="Gene3D" id="3.90.320.10">
    <property type="match status" value="1"/>
</dbReference>
<dbReference type="InterPro" id="IPR011335">
    <property type="entry name" value="Restrct_endonuc-II-like"/>
</dbReference>
<dbReference type="InterPro" id="IPR001965">
    <property type="entry name" value="Znf_PHD"/>
</dbReference>
<feature type="region of interest" description="Disordered" evidence="5">
    <location>
        <begin position="534"/>
        <end position="599"/>
    </location>
</feature>
<keyword evidence="1" id="KW-0479">Metal-binding</keyword>
<evidence type="ECO:0000256" key="1">
    <source>
        <dbReference type="ARBA" id="ARBA00022723"/>
    </source>
</evidence>